<comment type="cofactor">
    <cofactor evidence="1">
        <name>Zn(2+)</name>
        <dbReference type="ChEBI" id="CHEBI:29105"/>
    </cofactor>
</comment>
<keyword evidence="3" id="KW-0378">Hydrolase</keyword>
<dbReference type="InterPro" id="IPR055438">
    <property type="entry name" value="AstE_AspA_cat"/>
</dbReference>
<dbReference type="EMBL" id="PFPO01000050">
    <property type="protein sequence ID" value="PIZ99028.1"/>
    <property type="molecule type" value="Genomic_DNA"/>
</dbReference>
<dbReference type="GO" id="GO:0016788">
    <property type="term" value="F:hydrolase activity, acting on ester bonds"/>
    <property type="evidence" value="ECO:0007669"/>
    <property type="project" value="InterPro"/>
</dbReference>
<evidence type="ECO:0000313" key="6">
    <source>
        <dbReference type="EMBL" id="PIZ99028.1"/>
    </source>
</evidence>
<name>A0A2M7VEP8_9BACT</name>
<dbReference type="AlphaFoldDB" id="A0A2M7VEP8"/>
<organism evidence="6 7">
    <name type="scientific">Candidatus Komeilibacteria bacterium CG_4_10_14_0_2_um_filter_37_10</name>
    <dbReference type="NCBI Taxonomy" id="1974470"/>
    <lineage>
        <taxon>Bacteria</taxon>
        <taxon>Candidatus Komeiliibacteriota</taxon>
    </lineage>
</organism>
<dbReference type="GO" id="GO:0005829">
    <property type="term" value="C:cytosol"/>
    <property type="evidence" value="ECO:0007669"/>
    <property type="project" value="TreeGrafter"/>
</dbReference>
<keyword evidence="2" id="KW-0479">Metal-binding</keyword>
<sequence>MPKKINQIIGKNAGSVSIILAGIHGNEKCGVQALRSVMLNREIENGRIFFGCGNPLAIKTNKRFVESDLNRIFKNDQQLSVKERTSYEYQRAQFLKKYLKQADVLLDIHASTIPTPKPFVICERNAKKIVPYLPIDLVVFGFDKIEPGGTDYYMNNIGKIGICLEAGYLSDPQSIKLAEESIVAFLKTQKHINGKVVSRRQAYIQMYKKYYARTNSFTLTKSFNNFDIVEKGQVIGIDGQIKIKANKKSLILFAHNCQRIGAEAFLLGERKKALSG</sequence>
<dbReference type="SUPFAM" id="SSF53187">
    <property type="entry name" value="Zn-dependent exopeptidases"/>
    <property type="match status" value="1"/>
</dbReference>
<protein>
    <recommendedName>
        <fullName evidence="5">Succinylglutamate desuccinylase/Aspartoacylase catalytic domain-containing protein</fullName>
    </recommendedName>
</protein>
<dbReference type="Proteomes" id="UP000230405">
    <property type="component" value="Unassembled WGS sequence"/>
</dbReference>
<dbReference type="PANTHER" id="PTHR15162">
    <property type="entry name" value="ASPARTOACYLASE"/>
    <property type="match status" value="1"/>
</dbReference>
<keyword evidence="4" id="KW-0862">Zinc</keyword>
<accession>A0A2M7VEP8</accession>
<dbReference type="Pfam" id="PF24827">
    <property type="entry name" value="AstE_AspA_cat"/>
    <property type="match status" value="1"/>
</dbReference>
<reference evidence="7" key="1">
    <citation type="submission" date="2017-09" db="EMBL/GenBank/DDBJ databases">
        <title>Depth-based differentiation of microbial function through sediment-hosted aquifers and enrichment of novel symbionts in the deep terrestrial subsurface.</title>
        <authorList>
            <person name="Probst A.J."/>
            <person name="Ladd B."/>
            <person name="Jarett J.K."/>
            <person name="Geller-Mcgrath D.E."/>
            <person name="Sieber C.M.K."/>
            <person name="Emerson J.B."/>
            <person name="Anantharaman K."/>
            <person name="Thomas B.C."/>
            <person name="Malmstrom R."/>
            <person name="Stieglmeier M."/>
            <person name="Klingl A."/>
            <person name="Woyke T."/>
            <person name="Ryan C.M."/>
            <person name="Banfield J.F."/>
        </authorList>
    </citation>
    <scope>NUCLEOTIDE SEQUENCE [LARGE SCALE GENOMIC DNA]</scope>
</reference>
<evidence type="ECO:0000259" key="5">
    <source>
        <dbReference type="Pfam" id="PF24827"/>
    </source>
</evidence>
<dbReference type="PANTHER" id="PTHR15162:SF7">
    <property type="entry name" value="SUCCINYLGLUTAMATE DESUCCINYLASE"/>
    <property type="match status" value="1"/>
</dbReference>
<proteinExistence type="predicted"/>
<evidence type="ECO:0000256" key="4">
    <source>
        <dbReference type="ARBA" id="ARBA00022833"/>
    </source>
</evidence>
<comment type="caution">
    <text evidence="6">The sequence shown here is derived from an EMBL/GenBank/DDBJ whole genome shotgun (WGS) entry which is preliminary data.</text>
</comment>
<evidence type="ECO:0000256" key="2">
    <source>
        <dbReference type="ARBA" id="ARBA00022723"/>
    </source>
</evidence>
<gene>
    <name evidence="6" type="ORF">COX77_02765</name>
</gene>
<evidence type="ECO:0000256" key="3">
    <source>
        <dbReference type="ARBA" id="ARBA00022801"/>
    </source>
</evidence>
<evidence type="ECO:0000313" key="7">
    <source>
        <dbReference type="Proteomes" id="UP000230405"/>
    </source>
</evidence>
<dbReference type="Gene3D" id="3.40.630.10">
    <property type="entry name" value="Zn peptidases"/>
    <property type="match status" value="1"/>
</dbReference>
<dbReference type="GO" id="GO:0046872">
    <property type="term" value="F:metal ion binding"/>
    <property type="evidence" value="ECO:0007669"/>
    <property type="project" value="UniProtKB-KW"/>
</dbReference>
<evidence type="ECO:0000256" key="1">
    <source>
        <dbReference type="ARBA" id="ARBA00001947"/>
    </source>
</evidence>
<feature type="domain" description="Succinylglutamate desuccinylase/Aspartoacylase catalytic" evidence="5">
    <location>
        <begin position="18"/>
        <end position="169"/>
    </location>
</feature>
<dbReference type="InterPro" id="IPR050178">
    <property type="entry name" value="AspA/AstE_fam"/>
</dbReference>